<keyword evidence="1" id="KW-0175">Coiled coil</keyword>
<accession>A0AAD4C5B9</accession>
<name>A0AAD4C5B9_BOLED</name>
<dbReference type="AlphaFoldDB" id="A0AAD4C5B9"/>
<feature type="compositionally biased region" description="Low complexity" evidence="2">
    <location>
        <begin position="337"/>
        <end position="359"/>
    </location>
</feature>
<feature type="compositionally biased region" description="Basic and acidic residues" evidence="2">
    <location>
        <begin position="666"/>
        <end position="682"/>
    </location>
</feature>
<reference evidence="3" key="1">
    <citation type="submission" date="2019-10" db="EMBL/GenBank/DDBJ databases">
        <authorList>
            <consortium name="DOE Joint Genome Institute"/>
            <person name="Kuo A."/>
            <person name="Miyauchi S."/>
            <person name="Kiss E."/>
            <person name="Drula E."/>
            <person name="Kohler A."/>
            <person name="Sanchez-Garcia M."/>
            <person name="Andreopoulos B."/>
            <person name="Barry K.W."/>
            <person name="Bonito G."/>
            <person name="Buee M."/>
            <person name="Carver A."/>
            <person name="Chen C."/>
            <person name="Cichocki N."/>
            <person name="Clum A."/>
            <person name="Culley D."/>
            <person name="Crous P.W."/>
            <person name="Fauchery L."/>
            <person name="Girlanda M."/>
            <person name="Hayes R."/>
            <person name="Keri Z."/>
            <person name="LaButti K."/>
            <person name="Lipzen A."/>
            <person name="Lombard V."/>
            <person name="Magnuson J."/>
            <person name="Maillard F."/>
            <person name="Morin E."/>
            <person name="Murat C."/>
            <person name="Nolan M."/>
            <person name="Ohm R."/>
            <person name="Pangilinan J."/>
            <person name="Pereira M."/>
            <person name="Perotto S."/>
            <person name="Peter M."/>
            <person name="Riley R."/>
            <person name="Sitrit Y."/>
            <person name="Stielow B."/>
            <person name="Szollosi G."/>
            <person name="Zifcakova L."/>
            <person name="Stursova M."/>
            <person name="Spatafora J.W."/>
            <person name="Tedersoo L."/>
            <person name="Vaario L.-M."/>
            <person name="Yamada A."/>
            <person name="Yan M."/>
            <person name="Wang P."/>
            <person name="Xu J."/>
            <person name="Bruns T."/>
            <person name="Baldrian P."/>
            <person name="Vilgalys R."/>
            <person name="Henrissat B."/>
            <person name="Grigoriev I.V."/>
            <person name="Hibbett D."/>
            <person name="Nagy L.G."/>
            <person name="Martin F.M."/>
        </authorList>
    </citation>
    <scope>NUCLEOTIDE SEQUENCE</scope>
    <source>
        <strain evidence="3">BED1</strain>
    </source>
</reference>
<feature type="region of interest" description="Disordered" evidence="2">
    <location>
        <begin position="476"/>
        <end position="528"/>
    </location>
</feature>
<evidence type="ECO:0000313" key="3">
    <source>
        <dbReference type="EMBL" id="KAF8448825.1"/>
    </source>
</evidence>
<proteinExistence type="predicted"/>
<feature type="coiled-coil region" evidence="1">
    <location>
        <begin position="189"/>
        <end position="251"/>
    </location>
</feature>
<dbReference type="EMBL" id="WHUW01000003">
    <property type="protein sequence ID" value="KAF8448825.1"/>
    <property type="molecule type" value="Genomic_DNA"/>
</dbReference>
<sequence length="701" mass="74627">MSSVSTHTDAAVQAAPTPATFIAPPPLTPPPPFSFESTPIPWKGLPLEAAQWTFSSAELQEIVSMAIRLSARDSFVRLLSLQALEVDIVHEAERLEAARLAAQAKWRFEVSRRTMLMQALNAAAAFSGSEQAGSTDPSGSHVLGFVGQLASAVASCDSLLSTILHISDQQSQIALVQHQHWASALGMALRKLNKAHERQGQELKRFQDRVQSLEDELEEAWREAEKMAIEFDDLEQEVAESESELASELMEDPDANAPVPYPCSDIEPKFDLDETGTLGDMTIHTDIGVVLGVTATAVASKAILVTSTPKPVGKSDTKSIRSVKSTRSRRSTRDAQSHLSRLSSARMRSRAASNASLRLPKALRPPPSTHAFPVDPPPMPSPQTAKDHSFLDMDNLSREHTRKAVPPQRHPEPTFALPSPPHSAGLLPTHVPSIWLESDGGNSTHINGLDRGHSLQSFPMLAPRRARRSNLVMSLTRTNDSSDGDVGSGSGSGSPSASSAENLSVGANTGGEIGTGTAPQSPTSNRSLVSFPMAVGTSETGHATASPTSNYSPISLPTHALAHFRNSSLVSTQSQSHAQRPGSAGARLTTGHEELRVALGSPRRSLMSRASSVILRRLSQATTVSVRSGAPGAVVATGGSGKGAGSPRSREARLNGGRLLVERWRDRGKEGERDGQGCRKGEDEGEVMLIGSPHADVFDAP</sequence>
<evidence type="ECO:0000313" key="4">
    <source>
        <dbReference type="Proteomes" id="UP001194468"/>
    </source>
</evidence>
<dbReference type="Proteomes" id="UP001194468">
    <property type="component" value="Unassembled WGS sequence"/>
</dbReference>
<organism evidence="3 4">
    <name type="scientific">Boletus edulis BED1</name>
    <dbReference type="NCBI Taxonomy" id="1328754"/>
    <lineage>
        <taxon>Eukaryota</taxon>
        <taxon>Fungi</taxon>
        <taxon>Dikarya</taxon>
        <taxon>Basidiomycota</taxon>
        <taxon>Agaricomycotina</taxon>
        <taxon>Agaricomycetes</taxon>
        <taxon>Agaricomycetidae</taxon>
        <taxon>Boletales</taxon>
        <taxon>Boletineae</taxon>
        <taxon>Boletaceae</taxon>
        <taxon>Boletoideae</taxon>
        <taxon>Boletus</taxon>
    </lineage>
</organism>
<protein>
    <submittedName>
        <fullName evidence="3">Uncharacterized protein</fullName>
    </submittedName>
</protein>
<feature type="compositionally biased region" description="Polar residues" evidence="2">
    <location>
        <begin position="568"/>
        <end position="578"/>
    </location>
</feature>
<feature type="compositionally biased region" description="Pro residues" evidence="2">
    <location>
        <begin position="363"/>
        <end position="381"/>
    </location>
</feature>
<feature type="region of interest" description="Disordered" evidence="2">
    <location>
        <begin position="568"/>
        <end position="591"/>
    </location>
</feature>
<feature type="region of interest" description="Disordered" evidence="2">
    <location>
        <begin position="666"/>
        <end position="701"/>
    </location>
</feature>
<evidence type="ECO:0000256" key="1">
    <source>
        <dbReference type="SAM" id="Coils"/>
    </source>
</evidence>
<gene>
    <name evidence="3" type="ORF">L210DRAFT_3640452</name>
</gene>
<reference evidence="3" key="2">
    <citation type="journal article" date="2020" name="Nat. Commun.">
        <title>Large-scale genome sequencing of mycorrhizal fungi provides insights into the early evolution of symbiotic traits.</title>
        <authorList>
            <person name="Miyauchi S."/>
            <person name="Kiss E."/>
            <person name="Kuo A."/>
            <person name="Drula E."/>
            <person name="Kohler A."/>
            <person name="Sanchez-Garcia M."/>
            <person name="Morin E."/>
            <person name="Andreopoulos B."/>
            <person name="Barry K.W."/>
            <person name="Bonito G."/>
            <person name="Buee M."/>
            <person name="Carver A."/>
            <person name="Chen C."/>
            <person name="Cichocki N."/>
            <person name="Clum A."/>
            <person name="Culley D."/>
            <person name="Crous P.W."/>
            <person name="Fauchery L."/>
            <person name="Girlanda M."/>
            <person name="Hayes R.D."/>
            <person name="Keri Z."/>
            <person name="LaButti K."/>
            <person name="Lipzen A."/>
            <person name="Lombard V."/>
            <person name="Magnuson J."/>
            <person name="Maillard F."/>
            <person name="Murat C."/>
            <person name="Nolan M."/>
            <person name="Ohm R.A."/>
            <person name="Pangilinan J."/>
            <person name="Pereira M.F."/>
            <person name="Perotto S."/>
            <person name="Peter M."/>
            <person name="Pfister S."/>
            <person name="Riley R."/>
            <person name="Sitrit Y."/>
            <person name="Stielow J.B."/>
            <person name="Szollosi G."/>
            <person name="Zifcakova L."/>
            <person name="Stursova M."/>
            <person name="Spatafora J.W."/>
            <person name="Tedersoo L."/>
            <person name="Vaario L.M."/>
            <person name="Yamada A."/>
            <person name="Yan M."/>
            <person name="Wang P."/>
            <person name="Xu J."/>
            <person name="Bruns T."/>
            <person name="Baldrian P."/>
            <person name="Vilgalys R."/>
            <person name="Dunand C."/>
            <person name="Henrissat B."/>
            <person name="Grigoriev I.V."/>
            <person name="Hibbett D."/>
            <person name="Nagy L.G."/>
            <person name="Martin F.M."/>
        </authorList>
    </citation>
    <scope>NUCLEOTIDE SEQUENCE</scope>
    <source>
        <strain evidence="3">BED1</strain>
    </source>
</reference>
<keyword evidence="4" id="KW-1185">Reference proteome</keyword>
<evidence type="ECO:0000256" key="2">
    <source>
        <dbReference type="SAM" id="MobiDB-lite"/>
    </source>
</evidence>
<comment type="caution">
    <text evidence="3">The sequence shown here is derived from an EMBL/GenBank/DDBJ whole genome shotgun (WGS) entry which is preliminary data.</text>
</comment>
<feature type="region of interest" description="Disordered" evidence="2">
    <location>
        <begin position="308"/>
        <end position="388"/>
    </location>
</feature>
<feature type="compositionally biased region" description="Polar residues" evidence="2">
    <location>
        <begin position="517"/>
        <end position="528"/>
    </location>
</feature>